<keyword evidence="2" id="KW-1133">Transmembrane helix</keyword>
<feature type="region of interest" description="Disordered" evidence="1">
    <location>
        <begin position="201"/>
        <end position="311"/>
    </location>
</feature>
<evidence type="ECO:0000256" key="2">
    <source>
        <dbReference type="SAM" id="Phobius"/>
    </source>
</evidence>
<feature type="region of interest" description="Disordered" evidence="1">
    <location>
        <begin position="340"/>
        <end position="423"/>
    </location>
</feature>
<sequence length="423" mass="44933">MRLSLVVLALVAGRALAQDLAGDVTPDAVDPVEPSPVVATSDLAPPSAVVPGPTAAPAPTPAPTTPLPPTGWAPPPVTVPPPPQDTATKSPAPPPPKSSLTLFKPHRTRTCTGCRTTRFRPTARPRPYYTTVTVVGQRTTVVMVTAVNFGGAPGRNNSTVAPAPPAPSGMRPGAIIAVVLSILVLTALGGIVAYYLHRNRSSKPRRGPISAPVLQVDQYEGPSRPRTPLTPTEGGRDLPRISTYGTLRRAPDDEEAGVSTRPVRPSPLRKSVVYPDDYEADSPSRYSQDMPGSYYDAPTALPQPYEAPRPKEQGFYAPRREQGGYTLSSQPYALQGQPYAVGSQPYAAPSQPYPVQSPPDPATLTPLYQLYPAPVDDDAPSARRTRSGSTFGPSSLMPPLREDAVLESRWSHSTDSGEQGRAR</sequence>
<dbReference type="RefSeq" id="XP_069212420.1">
    <property type="nucleotide sequence ID" value="XM_069348876.1"/>
</dbReference>
<keyword evidence="2" id="KW-0812">Transmembrane</keyword>
<feature type="region of interest" description="Disordered" evidence="1">
    <location>
        <begin position="24"/>
        <end position="103"/>
    </location>
</feature>
<name>A0ABR3QCM9_9TREE</name>
<protein>
    <submittedName>
        <fullName evidence="4">Uncharacterized protein</fullName>
    </submittedName>
</protein>
<gene>
    <name evidence="4" type="ORF">Q8F55_000221</name>
</gene>
<feature type="compositionally biased region" description="Low complexity" evidence="1">
    <location>
        <begin position="44"/>
        <end position="53"/>
    </location>
</feature>
<feature type="signal peptide" evidence="3">
    <location>
        <begin position="1"/>
        <end position="17"/>
    </location>
</feature>
<feature type="chain" id="PRO_5047049617" evidence="3">
    <location>
        <begin position="18"/>
        <end position="423"/>
    </location>
</feature>
<evidence type="ECO:0000313" key="5">
    <source>
        <dbReference type="Proteomes" id="UP001565368"/>
    </source>
</evidence>
<dbReference type="EMBL" id="JBBXJM010000001">
    <property type="protein sequence ID" value="KAL1412476.1"/>
    <property type="molecule type" value="Genomic_DNA"/>
</dbReference>
<feature type="compositionally biased region" description="Pro residues" evidence="1">
    <location>
        <begin position="351"/>
        <end position="361"/>
    </location>
</feature>
<reference evidence="4 5" key="1">
    <citation type="submission" date="2023-08" db="EMBL/GenBank/DDBJ databases">
        <title>Annotated Genome Sequence of Vanrija albida AlHP1.</title>
        <authorList>
            <person name="Herzog R."/>
        </authorList>
    </citation>
    <scope>NUCLEOTIDE SEQUENCE [LARGE SCALE GENOMIC DNA]</scope>
    <source>
        <strain evidence="4 5">AlHP1</strain>
    </source>
</reference>
<evidence type="ECO:0000256" key="1">
    <source>
        <dbReference type="SAM" id="MobiDB-lite"/>
    </source>
</evidence>
<dbReference type="Proteomes" id="UP001565368">
    <property type="component" value="Unassembled WGS sequence"/>
</dbReference>
<feature type="compositionally biased region" description="Pro residues" evidence="1">
    <location>
        <begin position="54"/>
        <end position="84"/>
    </location>
</feature>
<organism evidence="4 5">
    <name type="scientific">Vanrija albida</name>
    <dbReference type="NCBI Taxonomy" id="181172"/>
    <lineage>
        <taxon>Eukaryota</taxon>
        <taxon>Fungi</taxon>
        <taxon>Dikarya</taxon>
        <taxon>Basidiomycota</taxon>
        <taxon>Agaricomycotina</taxon>
        <taxon>Tremellomycetes</taxon>
        <taxon>Trichosporonales</taxon>
        <taxon>Trichosporonaceae</taxon>
        <taxon>Vanrija</taxon>
    </lineage>
</organism>
<proteinExistence type="predicted"/>
<dbReference type="GeneID" id="95981264"/>
<keyword evidence="5" id="KW-1185">Reference proteome</keyword>
<comment type="caution">
    <text evidence="4">The sequence shown here is derived from an EMBL/GenBank/DDBJ whole genome shotgun (WGS) entry which is preliminary data.</text>
</comment>
<evidence type="ECO:0000313" key="4">
    <source>
        <dbReference type="EMBL" id="KAL1412476.1"/>
    </source>
</evidence>
<keyword evidence="3" id="KW-0732">Signal</keyword>
<feature type="transmembrane region" description="Helical" evidence="2">
    <location>
        <begin position="174"/>
        <end position="196"/>
    </location>
</feature>
<feature type="compositionally biased region" description="Basic and acidic residues" evidence="1">
    <location>
        <begin position="400"/>
        <end position="412"/>
    </location>
</feature>
<keyword evidence="2" id="KW-0472">Membrane</keyword>
<evidence type="ECO:0000256" key="3">
    <source>
        <dbReference type="SAM" id="SignalP"/>
    </source>
</evidence>
<accession>A0ABR3QCM9</accession>